<proteinExistence type="predicted"/>
<comment type="caution">
    <text evidence="1">The sequence shown here is derived from an EMBL/GenBank/DDBJ whole genome shotgun (WGS) entry which is preliminary data.</text>
</comment>
<organism evidence="1">
    <name type="scientific">bioreactor metagenome</name>
    <dbReference type="NCBI Taxonomy" id="1076179"/>
    <lineage>
        <taxon>unclassified sequences</taxon>
        <taxon>metagenomes</taxon>
        <taxon>ecological metagenomes</taxon>
    </lineage>
</organism>
<accession>A0A645HCT1</accession>
<sequence length="78" mass="8416">MEHERIAGIIAQGDAIVGVCHQIARGWQGLVRGEIACITVISVGEWILLNIRFIVTGIVLAAYTSLQDVFLAAALKIE</sequence>
<reference evidence="1" key="1">
    <citation type="submission" date="2019-08" db="EMBL/GenBank/DDBJ databases">
        <authorList>
            <person name="Kucharzyk K."/>
            <person name="Murdoch R.W."/>
            <person name="Higgins S."/>
            <person name="Loffler F."/>
        </authorList>
    </citation>
    <scope>NUCLEOTIDE SEQUENCE</scope>
</reference>
<gene>
    <name evidence="1" type="ORF">SDC9_181082</name>
</gene>
<name>A0A645HCT1_9ZZZZ</name>
<dbReference type="AlphaFoldDB" id="A0A645HCT1"/>
<evidence type="ECO:0000313" key="1">
    <source>
        <dbReference type="EMBL" id="MPN33593.1"/>
    </source>
</evidence>
<protein>
    <submittedName>
        <fullName evidence="1">Uncharacterized protein</fullName>
    </submittedName>
</protein>
<dbReference type="EMBL" id="VSSQ01086162">
    <property type="protein sequence ID" value="MPN33593.1"/>
    <property type="molecule type" value="Genomic_DNA"/>
</dbReference>